<evidence type="ECO:0000256" key="7">
    <source>
        <dbReference type="ARBA" id="ARBA00022840"/>
    </source>
</evidence>
<dbReference type="InterPro" id="IPR027417">
    <property type="entry name" value="P-loop_NTPase"/>
</dbReference>
<keyword evidence="6" id="KW-0269">Exonuclease</keyword>
<keyword evidence="4 15" id="KW-0378">Hydrolase</keyword>
<name>A0A545TG51_9PROT</name>
<keyword evidence="8" id="KW-0238">DNA-binding</keyword>
<evidence type="ECO:0000256" key="9">
    <source>
        <dbReference type="ARBA" id="ARBA00023204"/>
    </source>
</evidence>
<feature type="compositionally biased region" description="Low complexity" evidence="16">
    <location>
        <begin position="947"/>
        <end position="957"/>
    </location>
</feature>
<dbReference type="GO" id="GO:0000725">
    <property type="term" value="P:recombinational repair"/>
    <property type="evidence" value="ECO:0007669"/>
    <property type="project" value="TreeGrafter"/>
</dbReference>
<dbReference type="EMBL" id="VHSH01000008">
    <property type="protein sequence ID" value="TQV76193.1"/>
    <property type="molecule type" value="Genomic_DNA"/>
</dbReference>
<evidence type="ECO:0000256" key="3">
    <source>
        <dbReference type="ARBA" id="ARBA00022763"/>
    </source>
</evidence>
<dbReference type="NCBIfam" id="TIGR02784">
    <property type="entry name" value="addA_alphas"/>
    <property type="match status" value="1"/>
</dbReference>
<keyword evidence="10" id="KW-0413">Isomerase</keyword>
<proteinExistence type="predicted"/>
<comment type="caution">
    <text evidence="19">The sequence shown here is derived from an EMBL/GenBank/DDBJ whole genome shotgun (WGS) entry which is preliminary data.</text>
</comment>
<dbReference type="GO" id="GO:0005829">
    <property type="term" value="C:cytosol"/>
    <property type="evidence" value="ECO:0007669"/>
    <property type="project" value="TreeGrafter"/>
</dbReference>
<dbReference type="OrthoDB" id="9810135at2"/>
<organism evidence="19 20">
    <name type="scientific">Denitrobaculum tricleocarpae</name>
    <dbReference type="NCBI Taxonomy" id="2591009"/>
    <lineage>
        <taxon>Bacteria</taxon>
        <taxon>Pseudomonadati</taxon>
        <taxon>Pseudomonadota</taxon>
        <taxon>Alphaproteobacteria</taxon>
        <taxon>Rhodospirillales</taxon>
        <taxon>Rhodospirillaceae</taxon>
        <taxon>Denitrobaculum</taxon>
    </lineage>
</organism>
<dbReference type="Gene3D" id="1.10.486.10">
    <property type="entry name" value="PCRA, domain 4"/>
    <property type="match status" value="1"/>
</dbReference>
<keyword evidence="9" id="KW-0234">DNA repair</keyword>
<dbReference type="InterPro" id="IPR000212">
    <property type="entry name" value="DNA_helicase_UvrD/REP"/>
</dbReference>
<evidence type="ECO:0000256" key="2">
    <source>
        <dbReference type="ARBA" id="ARBA00022741"/>
    </source>
</evidence>
<dbReference type="SUPFAM" id="SSF52980">
    <property type="entry name" value="Restriction endonuclease-like"/>
    <property type="match status" value="1"/>
</dbReference>
<dbReference type="GO" id="GO:0033202">
    <property type="term" value="C:DNA helicase complex"/>
    <property type="evidence" value="ECO:0007669"/>
    <property type="project" value="TreeGrafter"/>
</dbReference>
<evidence type="ECO:0000256" key="13">
    <source>
        <dbReference type="ARBA" id="ARBA00034923"/>
    </source>
</evidence>
<evidence type="ECO:0000313" key="19">
    <source>
        <dbReference type="EMBL" id="TQV76193.1"/>
    </source>
</evidence>
<evidence type="ECO:0000256" key="4">
    <source>
        <dbReference type="ARBA" id="ARBA00022801"/>
    </source>
</evidence>
<evidence type="ECO:0000256" key="14">
    <source>
        <dbReference type="ARBA" id="ARBA00048988"/>
    </source>
</evidence>
<dbReference type="InterPro" id="IPR014016">
    <property type="entry name" value="UvrD-like_ATP-bd"/>
</dbReference>
<evidence type="ECO:0000256" key="12">
    <source>
        <dbReference type="ARBA" id="ARBA00034808"/>
    </source>
</evidence>
<evidence type="ECO:0000256" key="1">
    <source>
        <dbReference type="ARBA" id="ARBA00022722"/>
    </source>
</evidence>
<dbReference type="GO" id="GO:0004527">
    <property type="term" value="F:exonuclease activity"/>
    <property type="evidence" value="ECO:0007669"/>
    <property type="project" value="UniProtKB-KW"/>
</dbReference>
<keyword evidence="20" id="KW-1185">Reference proteome</keyword>
<keyword evidence="7 15" id="KW-0067">ATP-binding</keyword>
<feature type="compositionally biased region" description="Pro residues" evidence="16">
    <location>
        <begin position="975"/>
        <end position="986"/>
    </location>
</feature>
<dbReference type="SUPFAM" id="SSF52540">
    <property type="entry name" value="P-loop containing nucleoside triphosphate hydrolases"/>
    <property type="match status" value="1"/>
</dbReference>
<dbReference type="GO" id="GO:0003677">
    <property type="term" value="F:DNA binding"/>
    <property type="evidence" value="ECO:0007669"/>
    <property type="project" value="UniProtKB-KW"/>
</dbReference>
<evidence type="ECO:0000256" key="10">
    <source>
        <dbReference type="ARBA" id="ARBA00023235"/>
    </source>
</evidence>
<feature type="domain" description="UvrD-like helicase C-terminal" evidence="18">
    <location>
        <begin position="524"/>
        <end position="817"/>
    </location>
</feature>
<keyword evidence="1" id="KW-0540">Nuclease</keyword>
<dbReference type="PROSITE" id="PS51217">
    <property type="entry name" value="UVRD_HELICASE_CTER"/>
    <property type="match status" value="1"/>
</dbReference>
<evidence type="ECO:0000256" key="5">
    <source>
        <dbReference type="ARBA" id="ARBA00022806"/>
    </source>
</evidence>
<dbReference type="Proteomes" id="UP000315252">
    <property type="component" value="Unassembled WGS sequence"/>
</dbReference>
<dbReference type="Pfam" id="PF13361">
    <property type="entry name" value="UvrD_C"/>
    <property type="match status" value="1"/>
</dbReference>
<dbReference type="GO" id="GO:0043138">
    <property type="term" value="F:3'-5' DNA helicase activity"/>
    <property type="evidence" value="ECO:0007669"/>
    <property type="project" value="UniProtKB-EC"/>
</dbReference>
<evidence type="ECO:0000256" key="16">
    <source>
        <dbReference type="SAM" id="MobiDB-lite"/>
    </source>
</evidence>
<evidence type="ECO:0000313" key="20">
    <source>
        <dbReference type="Proteomes" id="UP000315252"/>
    </source>
</evidence>
<feature type="domain" description="UvrD-like helicase ATP-binding" evidence="17">
    <location>
        <begin position="22"/>
        <end position="507"/>
    </location>
</feature>
<dbReference type="RefSeq" id="WP_142898456.1">
    <property type="nucleotide sequence ID" value="NZ_ML660059.1"/>
</dbReference>
<keyword evidence="5 15" id="KW-0347">Helicase</keyword>
<evidence type="ECO:0000256" key="15">
    <source>
        <dbReference type="PROSITE-ProRule" id="PRU00560"/>
    </source>
</evidence>
<dbReference type="GO" id="GO:0005524">
    <property type="term" value="F:ATP binding"/>
    <property type="evidence" value="ECO:0007669"/>
    <property type="project" value="UniProtKB-UniRule"/>
</dbReference>
<dbReference type="Gene3D" id="3.40.50.300">
    <property type="entry name" value="P-loop containing nucleotide triphosphate hydrolases"/>
    <property type="match status" value="4"/>
</dbReference>
<dbReference type="PANTHER" id="PTHR11070">
    <property type="entry name" value="UVRD / RECB / PCRA DNA HELICASE FAMILY MEMBER"/>
    <property type="match status" value="1"/>
</dbReference>
<dbReference type="InterPro" id="IPR014151">
    <property type="entry name" value="DNA_helicase_AddA"/>
</dbReference>
<dbReference type="PROSITE" id="PS51198">
    <property type="entry name" value="UVRD_HELICASE_ATP_BIND"/>
    <property type="match status" value="1"/>
</dbReference>
<evidence type="ECO:0000256" key="11">
    <source>
        <dbReference type="ARBA" id="ARBA00034617"/>
    </source>
</evidence>
<sequence length="1179" mass="129994">MAPADSRDLFNVGISQQSDRIKQSASLAQRRAASPASSVWVAASAGTGKTKVLTDRVLSLLLEGTAPPRILCLTFTKAAAAEMSNRLALRLARWATLEETALARELLSLTGYTPDDALIETARQLFARVLDAPGGMKILTIHSFCQSLLGRFPLEAGVAPHFQVLDDRSAEELLLQAREVILTKAGQTPQDPLGRALTEIATHAQEQGFGDLIAELIMARGRLRQSLQRHGGLASLITAIYACLGVKENETADDLLAQALQDEALDLIGLRLACDAFSAGSKTDIAKGETLAAWLASGLKDRVAGFDAYASIFTTKKREVAKRLLTKGAAAAVPSALPVLEVEAQRILEVQKRLDALAVAHKSVALLRLGAEMLTLYEALKSNRALLDYDDLIFHTRDLLQRPEVAPWVLFKLDGGLDHILVDEAQDTNPDQWAVIRSLADEFFQGESAREDNRTLFVVGDAKQSIYSFQRADPAAFEAMRGYFAQRVLDAGQSWDEVGLGVSFRSTSAVLSSVDEVFAQPEALDGVRFGEELIEHLPARVGQGGRVDIWPPVDPQEETQPEPWELPVAGQRLNSPRSRLARLVAHKIHHWTLSKAGAEDPESWLASKNRRMDPGDLLVLVRRRNDFVEELVRELKTLQVPVAGVDRMVLTDQLAVMDLIALGRVLLLPEDDLTLATVLKGPLLDLSEEQLFALAHGREASLWSALRERAAKEPAFQAARNRLEMLLARAENVRPFELFAEILGPLGGRKALVARLGPDANDPIDEFLNLALNYEREQTPTLEGFLHWLERGEQEIKRDMEHGGGAVRVMTVHGSKGLQAPVVFLPDTLQGPLPHRGLIWLKNEGDLPIWSLGQDFAGLAESSARRAIAQANTREYKRLLYVAMTRAEDRLLLCGWNDKRRTPPDDCWYNLVQSGIAPLAEEVEYDFSRSIAEGWSGTGWRLESPQAAATESRSSSAEVRRSPVKLPAWAQAQPPAEPSPPRPLAPSRPSEVEPAVRSPLGLDRGKQFRRGRLIHRLLQTLPELPFDQRTEAGHRFLARALHDLTDAQQAEILSETLEVIDDPRFSALFGPGSQAEVPVVGVIPESRKSGKPRSAEVISGQVDRLLVTDEKVWIIDYKTNRPPPVDPKEVPVIYLKQMASYQAVLKQIYPDKQIESLLLWTDGPRLMHLSDALLADHAP</sequence>
<comment type="catalytic activity">
    <reaction evidence="11">
        <text>Couples ATP hydrolysis with the unwinding of duplex DNA by translocating in the 3'-5' direction.</text>
        <dbReference type="EC" id="5.6.2.4"/>
    </reaction>
</comment>
<evidence type="ECO:0000256" key="6">
    <source>
        <dbReference type="ARBA" id="ARBA00022839"/>
    </source>
</evidence>
<keyword evidence="2 15" id="KW-0547">Nucleotide-binding</keyword>
<dbReference type="Pfam" id="PF00580">
    <property type="entry name" value="UvrD-helicase"/>
    <property type="match status" value="1"/>
</dbReference>
<dbReference type="Pfam" id="PF12705">
    <property type="entry name" value="PDDEXK_1"/>
    <property type="match status" value="1"/>
</dbReference>
<protein>
    <recommendedName>
        <fullName evidence="12">DNA 3'-5' helicase</fullName>
        <ecNumber evidence="12">5.6.2.4</ecNumber>
    </recommendedName>
    <alternativeName>
        <fullName evidence="13">DNA 3'-5' helicase II</fullName>
    </alternativeName>
</protein>
<reference evidence="19 20" key="1">
    <citation type="submission" date="2019-06" db="EMBL/GenBank/DDBJ databases">
        <title>Whole genome sequence for Rhodospirillaceae sp. R148.</title>
        <authorList>
            <person name="Wang G."/>
        </authorList>
    </citation>
    <scope>NUCLEOTIDE SEQUENCE [LARGE SCALE GENOMIC DNA]</scope>
    <source>
        <strain evidence="19 20">R148</strain>
    </source>
</reference>
<comment type="catalytic activity">
    <reaction evidence="14">
        <text>ATP + H2O = ADP + phosphate + H(+)</text>
        <dbReference type="Rhea" id="RHEA:13065"/>
        <dbReference type="ChEBI" id="CHEBI:15377"/>
        <dbReference type="ChEBI" id="CHEBI:15378"/>
        <dbReference type="ChEBI" id="CHEBI:30616"/>
        <dbReference type="ChEBI" id="CHEBI:43474"/>
        <dbReference type="ChEBI" id="CHEBI:456216"/>
        <dbReference type="EC" id="5.6.2.4"/>
    </reaction>
</comment>
<dbReference type="InterPro" id="IPR014017">
    <property type="entry name" value="DNA_helicase_UvrD-like_C"/>
</dbReference>
<dbReference type="InterPro" id="IPR011604">
    <property type="entry name" value="PDDEXK-like_dom_sf"/>
</dbReference>
<feature type="binding site" evidence="15">
    <location>
        <begin position="43"/>
        <end position="50"/>
    </location>
    <ligand>
        <name>ATP</name>
        <dbReference type="ChEBI" id="CHEBI:30616"/>
    </ligand>
</feature>
<evidence type="ECO:0000259" key="17">
    <source>
        <dbReference type="PROSITE" id="PS51198"/>
    </source>
</evidence>
<evidence type="ECO:0000256" key="8">
    <source>
        <dbReference type="ARBA" id="ARBA00023125"/>
    </source>
</evidence>
<dbReference type="InterPro" id="IPR011335">
    <property type="entry name" value="Restrct_endonuc-II-like"/>
</dbReference>
<dbReference type="AlphaFoldDB" id="A0A545TG51"/>
<keyword evidence="3" id="KW-0227">DNA damage</keyword>
<evidence type="ECO:0000259" key="18">
    <source>
        <dbReference type="PROSITE" id="PS51217"/>
    </source>
</evidence>
<dbReference type="InterPro" id="IPR038726">
    <property type="entry name" value="PDDEXK_AddAB-type"/>
</dbReference>
<dbReference type="Gene3D" id="3.90.320.10">
    <property type="match status" value="1"/>
</dbReference>
<dbReference type="EC" id="5.6.2.4" evidence="12"/>
<feature type="region of interest" description="Disordered" evidence="16">
    <location>
        <begin position="942"/>
        <end position="1002"/>
    </location>
</feature>
<accession>A0A545TG51</accession>
<dbReference type="PANTHER" id="PTHR11070:SF2">
    <property type="entry name" value="ATP-DEPENDENT DNA HELICASE SRS2"/>
    <property type="match status" value="1"/>
</dbReference>
<gene>
    <name evidence="19" type="primary">addA</name>
    <name evidence="19" type="ORF">FKG95_21385</name>
</gene>